<organism evidence="6 7">
    <name type="scientific">Acorus calamus</name>
    <name type="common">Sweet flag</name>
    <dbReference type="NCBI Taxonomy" id="4465"/>
    <lineage>
        <taxon>Eukaryota</taxon>
        <taxon>Viridiplantae</taxon>
        <taxon>Streptophyta</taxon>
        <taxon>Embryophyta</taxon>
        <taxon>Tracheophyta</taxon>
        <taxon>Spermatophyta</taxon>
        <taxon>Magnoliopsida</taxon>
        <taxon>Liliopsida</taxon>
        <taxon>Acoraceae</taxon>
        <taxon>Acorus</taxon>
    </lineage>
</organism>
<evidence type="ECO:0000313" key="7">
    <source>
        <dbReference type="Proteomes" id="UP001180020"/>
    </source>
</evidence>
<gene>
    <name evidence="6" type="ORF">QJS10_CPA05g02031</name>
</gene>
<dbReference type="InterPro" id="IPR057483">
    <property type="entry name" value="MSL2/3_TM_dom"/>
</dbReference>
<evidence type="ECO:0000256" key="3">
    <source>
        <dbReference type="SAM" id="MobiDB-lite"/>
    </source>
</evidence>
<dbReference type="InterPro" id="IPR045042">
    <property type="entry name" value="YnaI-like"/>
</dbReference>
<dbReference type="EMBL" id="JAUJYO010000005">
    <property type="protein sequence ID" value="KAK1317910.1"/>
    <property type="molecule type" value="Genomic_DNA"/>
</dbReference>
<feature type="domain" description="Mechanosensitive channel protein 2/3 transmembrane" evidence="4">
    <location>
        <begin position="158"/>
        <end position="207"/>
    </location>
</feature>
<evidence type="ECO:0000256" key="1">
    <source>
        <dbReference type="ARBA" id="ARBA00004141"/>
    </source>
</evidence>
<dbReference type="AlphaFoldDB" id="A0AAV9EYY4"/>
<comment type="subcellular location">
    <subcellularLocation>
        <location evidence="1">Membrane</location>
        <topology evidence="1">Multi-pass membrane protein</topology>
    </subcellularLocation>
</comment>
<reference evidence="6" key="2">
    <citation type="submission" date="2023-06" db="EMBL/GenBank/DDBJ databases">
        <authorList>
            <person name="Ma L."/>
            <person name="Liu K.-W."/>
            <person name="Li Z."/>
            <person name="Hsiao Y.-Y."/>
            <person name="Qi Y."/>
            <person name="Fu T."/>
            <person name="Tang G."/>
            <person name="Zhang D."/>
            <person name="Sun W.-H."/>
            <person name="Liu D.-K."/>
            <person name="Li Y."/>
            <person name="Chen G.-Z."/>
            <person name="Liu X.-D."/>
            <person name="Liao X.-Y."/>
            <person name="Jiang Y.-T."/>
            <person name="Yu X."/>
            <person name="Hao Y."/>
            <person name="Huang J."/>
            <person name="Zhao X.-W."/>
            <person name="Ke S."/>
            <person name="Chen Y.-Y."/>
            <person name="Wu W.-L."/>
            <person name="Hsu J.-L."/>
            <person name="Lin Y.-F."/>
            <person name="Huang M.-D."/>
            <person name="Li C.-Y."/>
            <person name="Huang L."/>
            <person name="Wang Z.-W."/>
            <person name="Zhao X."/>
            <person name="Zhong W.-Y."/>
            <person name="Peng D.-H."/>
            <person name="Ahmad S."/>
            <person name="Lan S."/>
            <person name="Zhang J.-S."/>
            <person name="Tsai W.-C."/>
            <person name="Van De Peer Y."/>
            <person name="Liu Z.-J."/>
        </authorList>
    </citation>
    <scope>NUCLEOTIDE SEQUENCE</scope>
    <source>
        <strain evidence="6">CP</strain>
        <tissue evidence="6">Leaves</tissue>
    </source>
</reference>
<dbReference type="GO" id="GO:0016020">
    <property type="term" value="C:membrane"/>
    <property type="evidence" value="ECO:0007669"/>
    <property type="project" value="UniProtKB-SubCell"/>
</dbReference>
<dbReference type="PANTHER" id="PTHR43634">
    <property type="entry name" value="OW CONDUCTANCE MECHANOSENSITIVE CHANNEL"/>
    <property type="match status" value="1"/>
</dbReference>
<protein>
    <submittedName>
        <fullName evidence="6">Uncharacterized protein</fullName>
    </submittedName>
</protein>
<feature type="domain" description="DUF7915" evidence="5">
    <location>
        <begin position="283"/>
        <end position="342"/>
    </location>
</feature>
<comment type="caution">
    <text evidence="6">The sequence shown here is derived from an EMBL/GenBank/DDBJ whole genome shotgun (WGS) entry which is preliminary data.</text>
</comment>
<evidence type="ECO:0000256" key="2">
    <source>
        <dbReference type="ARBA" id="ARBA00008017"/>
    </source>
</evidence>
<name>A0AAV9EYY4_ACOCL</name>
<evidence type="ECO:0000313" key="6">
    <source>
        <dbReference type="EMBL" id="KAK1317910.1"/>
    </source>
</evidence>
<proteinExistence type="inferred from homology"/>
<sequence length="648" mass="72309">MQGTRLTRFDLITVEESINIVHSIRKKIISFGLSGKLEEEHVMCFPSVGEIKVRSLMVKRRSILYHLSDLVPVRSVLQSQDGTWFLFVEAYMTPRVQHNLDIQLCSKKSKTSDEAKPPQDEYSVPPDETKIDKPCEMFKSPYISNEAKVDVHVCFLWQMGFQFACRAVYTAVWVAAVSLFMELLGFSTQKWITAGSFGTVLLTRAGREIFMNFLSSVMIHATRPFVVNEWIQKKIDGYEVSGSAENIVADMRKVLSKNPQVEQQRLHRRIFRDNVDPENQALMYTKLVSEEMSEIPIIDVLSSLHGPVVRKKKNLCTLEATSVVNYFHLLPYSNILSDWISRERQFDGSLPTPDGLAKLNLIPTTGSIETYDTSCSTGQPKNSPDKDFSTAENKIFEKQDGNCFLHGHLDGADDISLDSHGEPSPNKNATNHIQNMMPDQHLKEMKMSAILDQSSIAQNGVQIEEDMVSLAKKPSTASKQATKNSNGGIGFTVEGTSTVDSSLNCAQLAAQQLDEIQGIGTSKRTALVPVVNLVNNPSSHAIKNGKHVSGNNNDDDRCAIQDGRLAGDLSLVSADFSCQQLHKLEASAKGDASLQITLIALQKKRYELELDEICYENNWILPRYNVLPSVANGKTNSRFGQSWYLHGL</sequence>
<accession>A0AAV9EYY4</accession>
<evidence type="ECO:0000259" key="4">
    <source>
        <dbReference type="Pfam" id="PF25237"/>
    </source>
</evidence>
<feature type="compositionally biased region" description="Basic and acidic residues" evidence="3">
    <location>
        <begin position="110"/>
        <end position="119"/>
    </location>
</feature>
<dbReference type="Pfam" id="PF25502">
    <property type="entry name" value="DUF7915"/>
    <property type="match status" value="1"/>
</dbReference>
<dbReference type="Proteomes" id="UP001180020">
    <property type="component" value="Unassembled WGS sequence"/>
</dbReference>
<dbReference type="PANTHER" id="PTHR43634:SF2">
    <property type="entry name" value="LOW CONDUCTANCE MECHANOSENSITIVE CHANNEL YNAI"/>
    <property type="match status" value="1"/>
</dbReference>
<reference evidence="6" key="1">
    <citation type="journal article" date="2023" name="Nat. Commun.">
        <title>Diploid and tetraploid genomes of Acorus and the evolution of monocots.</title>
        <authorList>
            <person name="Ma L."/>
            <person name="Liu K.W."/>
            <person name="Li Z."/>
            <person name="Hsiao Y.Y."/>
            <person name="Qi Y."/>
            <person name="Fu T."/>
            <person name="Tang G.D."/>
            <person name="Zhang D."/>
            <person name="Sun W.H."/>
            <person name="Liu D.K."/>
            <person name="Li Y."/>
            <person name="Chen G.Z."/>
            <person name="Liu X.D."/>
            <person name="Liao X.Y."/>
            <person name="Jiang Y.T."/>
            <person name="Yu X."/>
            <person name="Hao Y."/>
            <person name="Huang J."/>
            <person name="Zhao X.W."/>
            <person name="Ke S."/>
            <person name="Chen Y.Y."/>
            <person name="Wu W.L."/>
            <person name="Hsu J.L."/>
            <person name="Lin Y.F."/>
            <person name="Huang M.D."/>
            <person name="Li C.Y."/>
            <person name="Huang L."/>
            <person name="Wang Z.W."/>
            <person name="Zhao X."/>
            <person name="Zhong W.Y."/>
            <person name="Peng D.H."/>
            <person name="Ahmad S."/>
            <person name="Lan S."/>
            <person name="Zhang J.S."/>
            <person name="Tsai W.C."/>
            <person name="Van de Peer Y."/>
            <person name="Liu Z.J."/>
        </authorList>
    </citation>
    <scope>NUCLEOTIDE SEQUENCE</scope>
    <source>
        <strain evidence="6">CP</strain>
    </source>
</reference>
<keyword evidence="7" id="KW-1185">Reference proteome</keyword>
<comment type="similarity">
    <text evidence="2">Belongs to the MscS (TC 1.A.23) family.</text>
</comment>
<feature type="region of interest" description="Disordered" evidence="3">
    <location>
        <begin position="109"/>
        <end position="128"/>
    </location>
</feature>
<dbReference type="InterPro" id="IPR057237">
    <property type="entry name" value="DUF7915"/>
</dbReference>
<dbReference type="Pfam" id="PF25237">
    <property type="entry name" value="MSL2_3"/>
    <property type="match status" value="1"/>
</dbReference>
<evidence type="ECO:0000259" key="5">
    <source>
        <dbReference type="Pfam" id="PF25502"/>
    </source>
</evidence>